<evidence type="ECO:0000313" key="1">
    <source>
        <dbReference type="EMBL" id="CAG2152254.1"/>
    </source>
</evidence>
<dbReference type="EMBL" id="CAJPUY010000018">
    <property type="protein sequence ID" value="CAG2152254.1"/>
    <property type="molecule type" value="Genomic_DNA"/>
</dbReference>
<keyword evidence="2" id="KW-1185">Reference proteome</keyword>
<reference evidence="1" key="1">
    <citation type="submission" date="2021-03" db="EMBL/GenBank/DDBJ databases">
        <authorList>
            <person name="Peeters C."/>
        </authorList>
    </citation>
    <scope>NUCLEOTIDE SEQUENCE</scope>
    <source>
        <strain evidence="1">LMG 31506</strain>
    </source>
</reference>
<proteinExistence type="predicted"/>
<name>A0A916IYW0_9BURK</name>
<dbReference type="AlphaFoldDB" id="A0A916IYW0"/>
<gene>
    <name evidence="1" type="ORF">LMG31506_04569</name>
</gene>
<sequence>MIATTGAIVLPSKGGVFPDIFTFPLVYSNP</sequence>
<evidence type="ECO:0000313" key="2">
    <source>
        <dbReference type="Proteomes" id="UP000672934"/>
    </source>
</evidence>
<accession>A0A916IYW0</accession>
<protein>
    <submittedName>
        <fullName evidence="1">Uncharacterized protein</fullName>
    </submittedName>
</protein>
<comment type="caution">
    <text evidence="1">The sequence shown here is derived from an EMBL/GenBank/DDBJ whole genome shotgun (WGS) entry which is preliminary data.</text>
</comment>
<organism evidence="1 2">
    <name type="scientific">Cupriavidus yeoncheonensis</name>
    <dbReference type="NCBI Taxonomy" id="1462994"/>
    <lineage>
        <taxon>Bacteria</taxon>
        <taxon>Pseudomonadati</taxon>
        <taxon>Pseudomonadota</taxon>
        <taxon>Betaproteobacteria</taxon>
        <taxon>Burkholderiales</taxon>
        <taxon>Burkholderiaceae</taxon>
        <taxon>Cupriavidus</taxon>
    </lineage>
</organism>
<dbReference type="Proteomes" id="UP000672934">
    <property type="component" value="Unassembled WGS sequence"/>
</dbReference>